<evidence type="ECO:0000256" key="5">
    <source>
        <dbReference type="ARBA" id="ARBA00023098"/>
    </source>
</evidence>
<dbReference type="SUPFAM" id="SSF51735">
    <property type="entry name" value="NAD(P)-binding Rossmann-fold domains"/>
    <property type="match status" value="1"/>
</dbReference>
<dbReference type="PANTHER" id="PTHR43647:SF1">
    <property type="entry name" value="3-KETO-STEROID REDUCTASE ERG27"/>
    <property type="match status" value="1"/>
</dbReference>
<evidence type="ECO:0000256" key="3">
    <source>
        <dbReference type="ARBA" id="ARBA00022955"/>
    </source>
</evidence>
<dbReference type="GO" id="GO:0006696">
    <property type="term" value="P:ergosterol biosynthetic process"/>
    <property type="evidence" value="ECO:0007669"/>
    <property type="project" value="TreeGrafter"/>
</dbReference>
<name>A0A2T5LPR6_9EURO</name>
<gene>
    <name evidence="7" type="ORF">P175DRAFT_0504197</name>
</gene>
<dbReference type="VEuPathDB" id="FungiDB:P175DRAFT_0504197"/>
<dbReference type="GO" id="GO:0000253">
    <property type="term" value="F:3-beta-hydroxysteroid 3-dehydrogenase (NADP+) activity"/>
    <property type="evidence" value="ECO:0007669"/>
    <property type="project" value="TreeGrafter"/>
</dbReference>
<keyword evidence="5" id="KW-0443">Lipid metabolism</keyword>
<proteinExistence type="inferred from homology"/>
<dbReference type="FunFam" id="3.40.50.720:FF:000524">
    <property type="entry name" value="3-ketosteroid reductase"/>
    <property type="match status" value="1"/>
</dbReference>
<dbReference type="AlphaFoldDB" id="A0A2T5LPR6"/>
<dbReference type="GeneID" id="63814681"/>
<dbReference type="Gene3D" id="3.40.50.720">
    <property type="entry name" value="NAD(P)-binding Rossmann-like Domain"/>
    <property type="match status" value="1"/>
</dbReference>
<sequence length="460" mass="50077">MATGGPRDALEDQIFVLVTGANSGLGYSICCRLVDEFLTSCQNDRQSLTIIFTTRSSKKGLDTLKGLQAHLRKATSDPTASPAQVNFVPENVDLSDLLSVRALSRRLQAFPKLDAIVLNAGIGGWTGIDWPAAIWGVATDLIHQVSWPSYKIAPLGMITEPQTRLSDQEPRLGAVFCANVFGHYMLAHNVMPLLHRSAGSPRGPGRVIWVSSLEATIKFFDINDLQGLHTPAPYESSKALTDILSLTSNLPSAAPWVKSFYYATTPPSASASANNPEPANLLPPPPPNIYLSHPGICGTGILPLSLPLFYAMLAAFYLARFLGSPWHTVATDRGARAPVWLALSTQSALDAAEAPYKQHGGGRVKWGSACSRTGANSAVSTEIDGWGHGGVVGPAVLAADRNRRRKRGAEDLTGPEKERFEVLGRECWKQMEELRIKWDALLDEEEEERRRGEEEEEEEE</sequence>
<dbReference type="GO" id="GO:0005811">
    <property type="term" value="C:lipid droplet"/>
    <property type="evidence" value="ECO:0007669"/>
    <property type="project" value="TreeGrafter"/>
</dbReference>
<evidence type="ECO:0000256" key="2">
    <source>
        <dbReference type="ARBA" id="ARBA00022857"/>
    </source>
</evidence>
<accession>A0A2T5LPR6</accession>
<dbReference type="Proteomes" id="UP000244073">
    <property type="component" value="Unassembled WGS sequence"/>
</dbReference>
<comment type="similarity">
    <text evidence="6">Belongs to the short-chain dehydrogenases/reductases (SDR) family. ERG27 subfamily.</text>
</comment>
<dbReference type="GO" id="GO:0005741">
    <property type="term" value="C:mitochondrial outer membrane"/>
    <property type="evidence" value="ECO:0007669"/>
    <property type="project" value="TreeGrafter"/>
</dbReference>
<comment type="caution">
    <text evidence="7">The sequence shown here is derived from an EMBL/GenBank/DDBJ whole genome shotgun (WGS) entry which is preliminary data.</text>
</comment>
<organism evidence="7 8">
    <name type="scientific">Aspergillus ochraceoroseus IBT 24754</name>
    <dbReference type="NCBI Taxonomy" id="1392256"/>
    <lineage>
        <taxon>Eukaryota</taxon>
        <taxon>Fungi</taxon>
        <taxon>Dikarya</taxon>
        <taxon>Ascomycota</taxon>
        <taxon>Pezizomycotina</taxon>
        <taxon>Eurotiomycetes</taxon>
        <taxon>Eurotiomycetidae</taxon>
        <taxon>Eurotiales</taxon>
        <taxon>Aspergillaceae</taxon>
        <taxon>Aspergillus</taxon>
        <taxon>Aspergillus subgen. Nidulantes</taxon>
    </lineage>
</organism>
<evidence type="ECO:0000313" key="8">
    <source>
        <dbReference type="Proteomes" id="UP000244073"/>
    </source>
</evidence>
<evidence type="ECO:0000313" key="7">
    <source>
        <dbReference type="EMBL" id="PTU18280.1"/>
    </source>
</evidence>
<evidence type="ECO:0000256" key="4">
    <source>
        <dbReference type="ARBA" id="ARBA00023002"/>
    </source>
</evidence>
<dbReference type="EMBL" id="MSFN02000008">
    <property type="protein sequence ID" value="PTU18280.1"/>
    <property type="molecule type" value="Genomic_DNA"/>
</dbReference>
<dbReference type="RefSeq" id="XP_040749672.1">
    <property type="nucleotide sequence ID" value="XM_040897799.1"/>
</dbReference>
<evidence type="ECO:0000256" key="6">
    <source>
        <dbReference type="ARBA" id="ARBA00023593"/>
    </source>
</evidence>
<reference evidence="7 8" key="1">
    <citation type="journal article" date="2018" name="Proc. Natl. Acad. Sci. U.S.A.">
        <title>Linking secondary metabolites to gene clusters through genome sequencing of six diverse Aspergillus species.</title>
        <authorList>
            <person name="Kaerboelling I."/>
            <person name="Vesth T.C."/>
            <person name="Frisvad J.C."/>
            <person name="Nybo J.L."/>
            <person name="Theobald S."/>
            <person name="Kuo A."/>
            <person name="Bowyer P."/>
            <person name="Matsuda Y."/>
            <person name="Mondo S."/>
            <person name="Lyhne E.K."/>
            <person name="Kogle M.E."/>
            <person name="Clum A."/>
            <person name="Lipzen A."/>
            <person name="Salamov A."/>
            <person name="Ngan C.Y."/>
            <person name="Daum C."/>
            <person name="Chiniquy J."/>
            <person name="Barry K."/>
            <person name="LaButti K."/>
            <person name="Haridas S."/>
            <person name="Simmons B.A."/>
            <person name="Magnuson J.K."/>
            <person name="Mortensen U.H."/>
            <person name="Larsen T.O."/>
            <person name="Grigoriev I.V."/>
            <person name="Baker S.E."/>
            <person name="Andersen M.R."/>
        </authorList>
    </citation>
    <scope>NUCLEOTIDE SEQUENCE [LARGE SCALE GENOMIC DNA]</scope>
    <source>
        <strain evidence="7 8">IBT 24754</strain>
    </source>
</reference>
<evidence type="ECO:0008006" key="9">
    <source>
        <dbReference type="Google" id="ProtNLM"/>
    </source>
</evidence>
<keyword evidence="3" id="KW-0752">Steroid biosynthesis</keyword>
<evidence type="ECO:0000256" key="1">
    <source>
        <dbReference type="ARBA" id="ARBA00022516"/>
    </source>
</evidence>
<dbReference type="InterPro" id="IPR036291">
    <property type="entry name" value="NAD(P)-bd_dom_sf"/>
</dbReference>
<keyword evidence="4" id="KW-0560">Oxidoreductase</keyword>
<dbReference type="GO" id="GO:0005789">
    <property type="term" value="C:endoplasmic reticulum membrane"/>
    <property type="evidence" value="ECO:0007669"/>
    <property type="project" value="TreeGrafter"/>
</dbReference>
<dbReference type="InterPro" id="IPR051593">
    <property type="entry name" value="Ergosterol_Biosynth_ERG27"/>
</dbReference>
<keyword evidence="2" id="KW-0521">NADP</keyword>
<protein>
    <recommendedName>
        <fullName evidence="9">3-ketosteroid reductase</fullName>
    </recommendedName>
</protein>
<keyword evidence="1" id="KW-0444">Lipid biosynthesis</keyword>
<dbReference type="OrthoDB" id="9989144at2759"/>
<dbReference type="PANTHER" id="PTHR43647">
    <property type="entry name" value="DEHYDROGENASE"/>
    <property type="match status" value="1"/>
</dbReference>